<proteinExistence type="inferred from homology"/>
<dbReference type="InterPro" id="IPR014347">
    <property type="entry name" value="Tautomerase/MIF_sf"/>
</dbReference>
<gene>
    <name evidence="2" type="ORF">BDV98DRAFT_588231</name>
</gene>
<keyword evidence="3" id="KW-1185">Reference proteome</keyword>
<dbReference type="STRING" id="1884261.A0A5C3R0P9"/>
<name>A0A5C3R0P9_9AGAR</name>
<protein>
    <recommendedName>
        <fullName evidence="4">Tautomerase/MIF superfamily</fullName>
    </recommendedName>
</protein>
<evidence type="ECO:0008006" key="4">
    <source>
        <dbReference type="Google" id="ProtNLM"/>
    </source>
</evidence>
<dbReference type="EMBL" id="ML178814">
    <property type="protein sequence ID" value="TFL07775.1"/>
    <property type="molecule type" value="Genomic_DNA"/>
</dbReference>
<dbReference type="Gene3D" id="3.30.429.10">
    <property type="entry name" value="Macrophage Migration Inhibitory Factor"/>
    <property type="match status" value="1"/>
</dbReference>
<organism evidence="2 3">
    <name type="scientific">Pterulicium gracile</name>
    <dbReference type="NCBI Taxonomy" id="1884261"/>
    <lineage>
        <taxon>Eukaryota</taxon>
        <taxon>Fungi</taxon>
        <taxon>Dikarya</taxon>
        <taxon>Basidiomycota</taxon>
        <taxon>Agaricomycotina</taxon>
        <taxon>Agaricomycetes</taxon>
        <taxon>Agaricomycetidae</taxon>
        <taxon>Agaricales</taxon>
        <taxon>Pleurotineae</taxon>
        <taxon>Pterulaceae</taxon>
        <taxon>Pterulicium</taxon>
    </lineage>
</organism>
<evidence type="ECO:0000313" key="2">
    <source>
        <dbReference type="EMBL" id="TFL07775.1"/>
    </source>
</evidence>
<dbReference type="InterPro" id="IPR001398">
    <property type="entry name" value="Macrophage_inhib_fac"/>
</dbReference>
<sequence>MTSLTLITNVKVQDPAVALIPALCLFAARTMKTAGQGPLTVGYKYNETLCFGGTFEPAFHLTISRPGISKEALQVESYTSAFNEFLEHTLGVPRSRGYISFLEAQAKGSGGLSASTISQESRPKYKLLVGQ</sequence>
<comment type="similarity">
    <text evidence="1">Belongs to the MIF family.</text>
</comment>
<reference evidence="2 3" key="1">
    <citation type="journal article" date="2019" name="Nat. Ecol. Evol.">
        <title>Megaphylogeny resolves global patterns of mushroom evolution.</title>
        <authorList>
            <person name="Varga T."/>
            <person name="Krizsan K."/>
            <person name="Foldi C."/>
            <person name="Dima B."/>
            <person name="Sanchez-Garcia M."/>
            <person name="Sanchez-Ramirez S."/>
            <person name="Szollosi G.J."/>
            <person name="Szarkandi J.G."/>
            <person name="Papp V."/>
            <person name="Albert L."/>
            <person name="Andreopoulos W."/>
            <person name="Angelini C."/>
            <person name="Antonin V."/>
            <person name="Barry K.W."/>
            <person name="Bougher N.L."/>
            <person name="Buchanan P."/>
            <person name="Buyck B."/>
            <person name="Bense V."/>
            <person name="Catcheside P."/>
            <person name="Chovatia M."/>
            <person name="Cooper J."/>
            <person name="Damon W."/>
            <person name="Desjardin D."/>
            <person name="Finy P."/>
            <person name="Geml J."/>
            <person name="Haridas S."/>
            <person name="Hughes K."/>
            <person name="Justo A."/>
            <person name="Karasinski D."/>
            <person name="Kautmanova I."/>
            <person name="Kiss B."/>
            <person name="Kocsube S."/>
            <person name="Kotiranta H."/>
            <person name="LaButti K.M."/>
            <person name="Lechner B.E."/>
            <person name="Liimatainen K."/>
            <person name="Lipzen A."/>
            <person name="Lukacs Z."/>
            <person name="Mihaltcheva S."/>
            <person name="Morgado L.N."/>
            <person name="Niskanen T."/>
            <person name="Noordeloos M.E."/>
            <person name="Ohm R.A."/>
            <person name="Ortiz-Santana B."/>
            <person name="Ovrebo C."/>
            <person name="Racz N."/>
            <person name="Riley R."/>
            <person name="Savchenko A."/>
            <person name="Shiryaev A."/>
            <person name="Soop K."/>
            <person name="Spirin V."/>
            <person name="Szebenyi C."/>
            <person name="Tomsovsky M."/>
            <person name="Tulloss R.E."/>
            <person name="Uehling J."/>
            <person name="Grigoriev I.V."/>
            <person name="Vagvolgyi C."/>
            <person name="Papp T."/>
            <person name="Martin F.M."/>
            <person name="Miettinen O."/>
            <person name="Hibbett D.S."/>
            <person name="Nagy L.G."/>
        </authorList>
    </citation>
    <scope>NUCLEOTIDE SEQUENCE [LARGE SCALE GENOMIC DNA]</scope>
    <source>
        <strain evidence="2 3">CBS 309.79</strain>
    </source>
</reference>
<evidence type="ECO:0000313" key="3">
    <source>
        <dbReference type="Proteomes" id="UP000305067"/>
    </source>
</evidence>
<dbReference type="OrthoDB" id="255819at2759"/>
<accession>A0A5C3R0P9</accession>
<dbReference type="SUPFAM" id="SSF55331">
    <property type="entry name" value="Tautomerase/MIF"/>
    <property type="match status" value="1"/>
</dbReference>
<evidence type="ECO:0000256" key="1">
    <source>
        <dbReference type="ARBA" id="ARBA00005851"/>
    </source>
</evidence>
<dbReference type="Pfam" id="PF01187">
    <property type="entry name" value="MIF"/>
    <property type="match status" value="1"/>
</dbReference>
<dbReference type="Proteomes" id="UP000305067">
    <property type="component" value="Unassembled WGS sequence"/>
</dbReference>
<dbReference type="AlphaFoldDB" id="A0A5C3R0P9"/>